<sequence length="257" mass="27017">MLVELELLLPPLVAGLLVLCTHLPLGMQVLARGILFIDLAIAQLAALGSLLAQQMGAGSMLSIFCGMLLAILGALLVGRLAQRFSEYREALIGLLYVAAASVCLLVLTADPHGGQRLASSLNGDILWVSWPEMLPLALITPVFLLLWWRGGGQKDAVFYPAFALLVSLSVPLLGIYLVFVTLIAPALVAQLSQSRSWALAGAVCGYLAGLLLAWQLDWPAGATVVLALLVTSVLVAWRVKRPEAAYSGGGGSGSSYG</sequence>
<dbReference type="AlphaFoldDB" id="A0A1N6N626"/>
<dbReference type="RefSeq" id="WP_139327098.1">
    <property type="nucleotide sequence ID" value="NZ_FTMN01000001.1"/>
</dbReference>
<feature type="transmembrane region" description="Helical" evidence="7">
    <location>
        <begin position="130"/>
        <end position="149"/>
    </location>
</feature>
<feature type="transmembrane region" description="Helical" evidence="7">
    <location>
        <begin position="220"/>
        <end position="237"/>
    </location>
</feature>
<feature type="transmembrane region" description="Helical" evidence="7">
    <location>
        <begin position="90"/>
        <end position="109"/>
    </location>
</feature>
<dbReference type="InterPro" id="IPR001626">
    <property type="entry name" value="ABC_TroCD"/>
</dbReference>
<dbReference type="PANTHER" id="PTHR30477">
    <property type="entry name" value="ABC-TRANSPORTER METAL-BINDING PROTEIN"/>
    <property type="match status" value="1"/>
</dbReference>
<reference evidence="8 9" key="1">
    <citation type="submission" date="2017-01" db="EMBL/GenBank/DDBJ databases">
        <authorList>
            <person name="Mah S.A."/>
            <person name="Swanson W.J."/>
            <person name="Moy G.W."/>
            <person name="Vacquier V.D."/>
        </authorList>
    </citation>
    <scope>NUCLEOTIDE SEQUENCE [LARGE SCALE GENOMIC DNA]</scope>
    <source>
        <strain evidence="8 9">DSM 7027</strain>
    </source>
</reference>
<evidence type="ECO:0000256" key="4">
    <source>
        <dbReference type="ARBA" id="ARBA00022989"/>
    </source>
</evidence>
<gene>
    <name evidence="8" type="ORF">SAMN05421647_10153</name>
</gene>
<evidence type="ECO:0000313" key="8">
    <source>
        <dbReference type="EMBL" id="SIP87558.1"/>
    </source>
</evidence>
<dbReference type="InterPro" id="IPR037294">
    <property type="entry name" value="ABC_BtuC-like"/>
</dbReference>
<dbReference type="GO" id="GO:0055085">
    <property type="term" value="P:transmembrane transport"/>
    <property type="evidence" value="ECO:0007669"/>
    <property type="project" value="InterPro"/>
</dbReference>
<feature type="transmembrane region" description="Helical" evidence="7">
    <location>
        <begin position="33"/>
        <end position="52"/>
    </location>
</feature>
<feature type="transmembrane region" description="Helical" evidence="7">
    <location>
        <begin position="7"/>
        <end position="27"/>
    </location>
</feature>
<keyword evidence="4 7" id="KW-1133">Transmembrane helix</keyword>
<name>A0A1N6N626_9GAMM</name>
<feature type="transmembrane region" description="Helical" evidence="7">
    <location>
        <begin position="161"/>
        <end position="184"/>
    </location>
</feature>
<feature type="transmembrane region" description="Helical" evidence="7">
    <location>
        <begin position="59"/>
        <end position="78"/>
    </location>
</feature>
<comment type="subcellular location">
    <subcellularLocation>
        <location evidence="6">Cell membrane</location>
        <topology evidence="6">Multi-pass membrane protein</topology>
    </subcellularLocation>
    <subcellularLocation>
        <location evidence="1">Membrane</location>
        <topology evidence="1">Multi-pass membrane protein</topology>
    </subcellularLocation>
</comment>
<evidence type="ECO:0000313" key="9">
    <source>
        <dbReference type="Proteomes" id="UP000186895"/>
    </source>
</evidence>
<feature type="transmembrane region" description="Helical" evidence="7">
    <location>
        <begin position="196"/>
        <end position="214"/>
    </location>
</feature>
<keyword evidence="9" id="KW-1185">Reference proteome</keyword>
<dbReference type="PANTHER" id="PTHR30477:SF19">
    <property type="entry name" value="METAL ABC TRANSPORTER PERMEASE"/>
    <property type="match status" value="1"/>
</dbReference>
<keyword evidence="5 7" id="KW-0472">Membrane</keyword>
<organism evidence="8 9">
    <name type="scientific">Marinobacterium stanieri</name>
    <dbReference type="NCBI Taxonomy" id="49186"/>
    <lineage>
        <taxon>Bacteria</taxon>
        <taxon>Pseudomonadati</taxon>
        <taxon>Pseudomonadota</taxon>
        <taxon>Gammaproteobacteria</taxon>
        <taxon>Oceanospirillales</taxon>
        <taxon>Oceanospirillaceae</taxon>
        <taxon>Marinobacterium</taxon>
    </lineage>
</organism>
<proteinExistence type="inferred from homology"/>
<dbReference type="GO" id="GO:0010043">
    <property type="term" value="P:response to zinc ion"/>
    <property type="evidence" value="ECO:0007669"/>
    <property type="project" value="TreeGrafter"/>
</dbReference>
<dbReference type="STRING" id="49186.SAMN05421647_10153"/>
<dbReference type="Gene3D" id="1.10.3470.10">
    <property type="entry name" value="ABC transporter involved in vitamin B12 uptake, BtuC"/>
    <property type="match status" value="1"/>
</dbReference>
<dbReference type="SUPFAM" id="SSF81345">
    <property type="entry name" value="ABC transporter involved in vitamin B12 uptake, BtuC"/>
    <property type="match status" value="1"/>
</dbReference>
<dbReference type="Proteomes" id="UP000186895">
    <property type="component" value="Unassembled WGS sequence"/>
</dbReference>
<dbReference type="eggNOG" id="COG1108">
    <property type="taxonomic scope" value="Bacteria"/>
</dbReference>
<evidence type="ECO:0000256" key="3">
    <source>
        <dbReference type="ARBA" id="ARBA00022692"/>
    </source>
</evidence>
<evidence type="ECO:0000256" key="6">
    <source>
        <dbReference type="RuleBase" id="RU003943"/>
    </source>
</evidence>
<evidence type="ECO:0000256" key="2">
    <source>
        <dbReference type="ARBA" id="ARBA00008034"/>
    </source>
</evidence>
<dbReference type="Pfam" id="PF00950">
    <property type="entry name" value="ABC-3"/>
    <property type="match status" value="2"/>
</dbReference>
<comment type="similarity">
    <text evidence="2 6">Belongs to the ABC-3 integral membrane protein family.</text>
</comment>
<keyword evidence="6" id="KW-0813">Transport</keyword>
<dbReference type="EMBL" id="FTMN01000001">
    <property type="protein sequence ID" value="SIP87558.1"/>
    <property type="molecule type" value="Genomic_DNA"/>
</dbReference>
<protein>
    <submittedName>
        <fullName evidence="8">Zinc/manganese transport system permease protein</fullName>
    </submittedName>
</protein>
<evidence type="ECO:0000256" key="5">
    <source>
        <dbReference type="ARBA" id="ARBA00023136"/>
    </source>
</evidence>
<evidence type="ECO:0000256" key="7">
    <source>
        <dbReference type="SAM" id="Phobius"/>
    </source>
</evidence>
<keyword evidence="3 6" id="KW-0812">Transmembrane</keyword>
<accession>A0A1N6N626</accession>
<dbReference type="GO" id="GO:0043190">
    <property type="term" value="C:ATP-binding cassette (ABC) transporter complex"/>
    <property type="evidence" value="ECO:0007669"/>
    <property type="project" value="InterPro"/>
</dbReference>
<evidence type="ECO:0000256" key="1">
    <source>
        <dbReference type="ARBA" id="ARBA00004141"/>
    </source>
</evidence>